<keyword evidence="1 2" id="KW-0238">DNA-binding</keyword>
<feature type="DNA-binding region" description="H-T-H motif" evidence="2">
    <location>
        <begin position="36"/>
        <end position="55"/>
    </location>
</feature>
<dbReference type="PROSITE" id="PS50977">
    <property type="entry name" value="HTH_TETR_2"/>
    <property type="match status" value="1"/>
</dbReference>
<dbReference type="InterPro" id="IPR009057">
    <property type="entry name" value="Homeodomain-like_sf"/>
</dbReference>
<dbReference type="GO" id="GO:0003677">
    <property type="term" value="F:DNA binding"/>
    <property type="evidence" value="ECO:0007669"/>
    <property type="project" value="UniProtKB-UniRule"/>
</dbReference>
<protein>
    <submittedName>
        <fullName evidence="4">TetR/AcrR family transcriptional regulator</fullName>
    </submittedName>
</protein>
<comment type="caution">
    <text evidence="4">The sequence shown here is derived from an EMBL/GenBank/DDBJ whole genome shotgun (WGS) entry which is preliminary data.</text>
</comment>
<dbReference type="PANTHER" id="PTHR43479">
    <property type="entry name" value="ACREF/ENVCD OPERON REPRESSOR-RELATED"/>
    <property type="match status" value="1"/>
</dbReference>
<dbReference type="AlphaFoldDB" id="A0A4Q9XZ17"/>
<evidence type="ECO:0000256" key="2">
    <source>
        <dbReference type="PROSITE-ProRule" id="PRU00335"/>
    </source>
</evidence>
<evidence type="ECO:0000313" key="4">
    <source>
        <dbReference type="EMBL" id="TBX32859.1"/>
    </source>
</evidence>
<dbReference type="PROSITE" id="PS01081">
    <property type="entry name" value="HTH_TETR_1"/>
    <property type="match status" value="1"/>
</dbReference>
<dbReference type="EMBL" id="SEHH01000221">
    <property type="protein sequence ID" value="TBX32859.1"/>
    <property type="molecule type" value="Genomic_DNA"/>
</dbReference>
<evidence type="ECO:0000259" key="3">
    <source>
        <dbReference type="PROSITE" id="PS50977"/>
    </source>
</evidence>
<sequence>MNPTFSQKLSKADNTKAKIIDTAITLFSEKGYENVSTKEIAKKSFVSEGTIFRYFNTKSQLLHDAIFPIASQILPTEVDRVTSEVLINNNLNFTDFLTLFYNDRYQYVWEHFNALKVFFSRLLFNPQMKRDFLKMFSDKEVPTFIDVIEEYQRNHELTNLVNAEEIITGIITQFVFLIVKEKIIEDNTTISDNKRNDEISKIVRNINTLYGGTDDD</sequence>
<dbReference type="PRINTS" id="PR00455">
    <property type="entry name" value="HTHTETR"/>
</dbReference>
<dbReference type="PANTHER" id="PTHR43479:SF11">
    <property type="entry name" value="ACREF_ENVCD OPERON REPRESSOR-RELATED"/>
    <property type="match status" value="1"/>
</dbReference>
<dbReference type="InterPro" id="IPR050624">
    <property type="entry name" value="HTH-type_Tx_Regulator"/>
</dbReference>
<dbReference type="Proteomes" id="UP000292648">
    <property type="component" value="Unassembled WGS sequence"/>
</dbReference>
<evidence type="ECO:0000313" key="5">
    <source>
        <dbReference type="Proteomes" id="UP000292648"/>
    </source>
</evidence>
<dbReference type="InterPro" id="IPR023772">
    <property type="entry name" value="DNA-bd_HTH_TetR-type_CS"/>
</dbReference>
<dbReference type="Pfam" id="PF00440">
    <property type="entry name" value="TetR_N"/>
    <property type="match status" value="1"/>
</dbReference>
<organism evidence="4 5">
    <name type="scientific">Lactiplantibacillus paraplantarum</name>
    <dbReference type="NCBI Taxonomy" id="60520"/>
    <lineage>
        <taxon>Bacteria</taxon>
        <taxon>Bacillati</taxon>
        <taxon>Bacillota</taxon>
        <taxon>Bacilli</taxon>
        <taxon>Lactobacillales</taxon>
        <taxon>Lactobacillaceae</taxon>
        <taxon>Lactiplantibacillus</taxon>
    </lineage>
</organism>
<dbReference type="Gene3D" id="1.10.357.10">
    <property type="entry name" value="Tetracycline Repressor, domain 2"/>
    <property type="match status" value="1"/>
</dbReference>
<accession>A0A4Q9XZ17</accession>
<feature type="domain" description="HTH tetR-type" evidence="3">
    <location>
        <begin position="13"/>
        <end position="73"/>
    </location>
</feature>
<reference evidence="4 5" key="1">
    <citation type="submission" date="2019-01" db="EMBL/GenBank/DDBJ databases">
        <title>Draft genome sequence of Lactobacillus paraplantarum OSY-TC318, a Producer of the novel lantibiotic Paraplantaracin TC318.</title>
        <authorList>
            <person name="Hussein W.E."/>
            <person name="Huang E."/>
            <person name="Yousef A.E."/>
        </authorList>
    </citation>
    <scope>NUCLEOTIDE SEQUENCE [LARGE SCALE GENOMIC DNA]</scope>
    <source>
        <strain evidence="4 5">OSY-TC318</strain>
    </source>
</reference>
<dbReference type="SUPFAM" id="SSF46689">
    <property type="entry name" value="Homeodomain-like"/>
    <property type="match status" value="1"/>
</dbReference>
<evidence type="ECO:0000256" key="1">
    <source>
        <dbReference type="ARBA" id="ARBA00023125"/>
    </source>
</evidence>
<dbReference type="InterPro" id="IPR001647">
    <property type="entry name" value="HTH_TetR"/>
</dbReference>
<gene>
    <name evidence="4" type="ORF">EUZ87_16790</name>
</gene>
<name>A0A4Q9XZ17_9LACO</name>
<proteinExistence type="predicted"/>